<dbReference type="AlphaFoldDB" id="A0AAV4Z3E4"/>
<evidence type="ECO:0000313" key="3">
    <source>
        <dbReference type="EMBL" id="GJD38095.1"/>
    </source>
</evidence>
<proteinExistence type="predicted"/>
<accession>A0AAV4Z3E4</accession>
<dbReference type="PANTHER" id="PTHR34606:SF4">
    <property type="entry name" value="OUTER MEMBRANE LIPOPROTEIN DOLP"/>
    <property type="match status" value="1"/>
</dbReference>
<protein>
    <recommendedName>
        <fullName evidence="2">BON domain-containing protein</fullName>
    </recommendedName>
</protein>
<name>A0AAV4Z3E4_9HYPH</name>
<dbReference type="InterPro" id="IPR014004">
    <property type="entry name" value="Transpt-assoc_nodulatn_dom_bac"/>
</dbReference>
<dbReference type="Gene3D" id="3.30.1340.30">
    <property type="match status" value="3"/>
</dbReference>
<organism evidence="3 4">
    <name type="scientific">Methylobacterium bullatum</name>
    <dbReference type="NCBI Taxonomy" id="570505"/>
    <lineage>
        <taxon>Bacteria</taxon>
        <taxon>Pseudomonadati</taxon>
        <taxon>Pseudomonadota</taxon>
        <taxon>Alphaproteobacteria</taxon>
        <taxon>Hyphomicrobiales</taxon>
        <taxon>Methylobacteriaceae</taxon>
        <taxon>Methylobacterium</taxon>
    </lineage>
</organism>
<dbReference type="Proteomes" id="UP001055307">
    <property type="component" value="Unassembled WGS sequence"/>
</dbReference>
<reference evidence="3" key="2">
    <citation type="submission" date="2021-08" db="EMBL/GenBank/DDBJ databases">
        <authorList>
            <person name="Tani A."/>
            <person name="Ola A."/>
            <person name="Ogura Y."/>
            <person name="Katsura K."/>
            <person name="Hayashi T."/>
        </authorList>
    </citation>
    <scope>NUCLEOTIDE SEQUENCE</scope>
    <source>
        <strain evidence="3">DSM 21893</strain>
    </source>
</reference>
<dbReference type="InterPro" id="IPR051686">
    <property type="entry name" value="Lipoprotein_DolP"/>
</dbReference>
<feature type="domain" description="BON" evidence="2">
    <location>
        <begin position="19"/>
        <end position="87"/>
    </location>
</feature>
<gene>
    <name evidence="3" type="ORF">OICFNHDK_0535</name>
</gene>
<evidence type="ECO:0000256" key="1">
    <source>
        <dbReference type="ARBA" id="ARBA00022729"/>
    </source>
</evidence>
<dbReference type="EMBL" id="BPQF01000003">
    <property type="protein sequence ID" value="GJD38095.1"/>
    <property type="molecule type" value="Genomic_DNA"/>
</dbReference>
<dbReference type="Pfam" id="PF04972">
    <property type="entry name" value="BON"/>
    <property type="match status" value="3"/>
</dbReference>
<dbReference type="PROSITE" id="PS50914">
    <property type="entry name" value="BON"/>
    <property type="match status" value="3"/>
</dbReference>
<dbReference type="PANTHER" id="PTHR34606">
    <property type="entry name" value="BON DOMAIN-CONTAINING PROTEIN"/>
    <property type="match status" value="1"/>
</dbReference>
<feature type="domain" description="BON" evidence="2">
    <location>
        <begin position="94"/>
        <end position="162"/>
    </location>
</feature>
<keyword evidence="4" id="KW-1185">Reference proteome</keyword>
<keyword evidence="1" id="KW-0732">Signal</keyword>
<reference evidence="3" key="1">
    <citation type="journal article" date="2016" name="Front. Microbiol.">
        <title>Genome Sequence of the Piezophilic, Mesophilic Sulfate-Reducing Bacterium Desulfovibrio indicus J2T.</title>
        <authorList>
            <person name="Cao J."/>
            <person name="Maignien L."/>
            <person name="Shao Z."/>
            <person name="Alain K."/>
            <person name="Jebbar M."/>
        </authorList>
    </citation>
    <scope>NUCLEOTIDE SEQUENCE</scope>
    <source>
        <strain evidence="3">DSM 21893</strain>
    </source>
</reference>
<feature type="domain" description="BON" evidence="2">
    <location>
        <begin position="165"/>
        <end position="231"/>
    </location>
</feature>
<evidence type="ECO:0000313" key="4">
    <source>
        <dbReference type="Proteomes" id="UP001055307"/>
    </source>
</evidence>
<sequence length="231" mass="25210">MTVRVAYFDPEIPETIMTVDKTLQTNVIAELGWEPSVTAAHIGVTAKDGVVTLTGHVQNYMEKHAAEKAAGRVKGVRAVAEEIEVRLPHHAKRNDDEIAAAVVQRLDWNVSVPDETVKVTVEKGWVTLTGEVEWQFQKAAAEHDIRGMLGVVGIANNVTIKPRPNATDIGADITHALHRSWYDPKTIEVSAVGGVVHLSGTVHTWYDRQMAGWTAWGAPGATTVDNDIRVV</sequence>
<dbReference type="InterPro" id="IPR007055">
    <property type="entry name" value="BON_dom"/>
</dbReference>
<dbReference type="SMART" id="SM00749">
    <property type="entry name" value="BON"/>
    <property type="match status" value="2"/>
</dbReference>
<comment type="caution">
    <text evidence="3">The sequence shown here is derived from an EMBL/GenBank/DDBJ whole genome shotgun (WGS) entry which is preliminary data.</text>
</comment>
<evidence type="ECO:0000259" key="2">
    <source>
        <dbReference type="PROSITE" id="PS50914"/>
    </source>
</evidence>